<comment type="similarity">
    <text evidence="5 6">Belongs to the LipB family.</text>
</comment>
<dbReference type="InterPro" id="IPR000544">
    <property type="entry name" value="Octanoyltransferase"/>
</dbReference>
<feature type="site" description="Lowers pKa of active site Cys" evidence="5 9">
    <location>
        <position position="138"/>
    </location>
</feature>
<evidence type="ECO:0000313" key="11">
    <source>
        <dbReference type="EMBL" id="TQK75852.1"/>
    </source>
</evidence>
<dbReference type="GO" id="GO:0005737">
    <property type="term" value="C:cytoplasm"/>
    <property type="evidence" value="ECO:0007669"/>
    <property type="project" value="UniProtKB-SubCell"/>
</dbReference>
<proteinExistence type="inferred from homology"/>
<evidence type="ECO:0000256" key="2">
    <source>
        <dbReference type="ARBA" id="ARBA00022679"/>
    </source>
</evidence>
<feature type="active site" description="Acyl-thioester intermediate" evidence="5 7">
    <location>
        <position position="172"/>
    </location>
</feature>
<dbReference type="GO" id="GO:0033819">
    <property type="term" value="F:lipoyl(octanoyl) transferase activity"/>
    <property type="evidence" value="ECO:0007669"/>
    <property type="project" value="UniProtKB-EC"/>
</dbReference>
<dbReference type="HAMAP" id="MF_00013">
    <property type="entry name" value="LipB"/>
    <property type="match status" value="1"/>
</dbReference>
<evidence type="ECO:0000256" key="1">
    <source>
        <dbReference type="ARBA" id="ARBA00004821"/>
    </source>
</evidence>
<evidence type="ECO:0000259" key="10">
    <source>
        <dbReference type="PROSITE" id="PS51733"/>
    </source>
</evidence>
<evidence type="ECO:0000256" key="4">
    <source>
        <dbReference type="ARBA" id="ARBA00024732"/>
    </source>
</evidence>
<feature type="binding site" evidence="5 8">
    <location>
        <begin position="154"/>
        <end position="156"/>
    </location>
    <ligand>
        <name>substrate</name>
    </ligand>
</feature>
<dbReference type="AlphaFoldDB" id="A0A542SMJ9"/>
<sequence length="229" mass="24453">MDVVSLLPDGPRDYEEVWDLQRQIHAEVADGKRADTIIAVEHEAVFTAGKRTNNSDRPTDGSRVIDVDRGGRITWHGPGQLVLYPIVRLAAPIDVVAYVRALEQAVMDVCSQLGAATVRVEGRSGVWFPANQFMRDRKVCAIGVRVARGTTMHGIALNCDANLADYGRIVPCGITDAGVTTLTRELRRPVSIADVTEPLLAAVNRTVGPLAKGGATAPADVAHVTPSGA</sequence>
<comment type="subcellular location">
    <subcellularLocation>
        <location evidence="5">Cytoplasm</location>
    </subcellularLocation>
</comment>
<gene>
    <name evidence="5" type="primary">lipB</name>
    <name evidence="11" type="ORF">FB389_0491</name>
</gene>
<comment type="catalytic activity">
    <reaction evidence="5 6">
        <text>octanoyl-[ACP] + L-lysyl-[protein] = N(6)-octanoyl-L-lysyl-[protein] + holo-[ACP] + H(+)</text>
        <dbReference type="Rhea" id="RHEA:17665"/>
        <dbReference type="Rhea" id="RHEA-COMP:9636"/>
        <dbReference type="Rhea" id="RHEA-COMP:9685"/>
        <dbReference type="Rhea" id="RHEA-COMP:9752"/>
        <dbReference type="Rhea" id="RHEA-COMP:9928"/>
        <dbReference type="ChEBI" id="CHEBI:15378"/>
        <dbReference type="ChEBI" id="CHEBI:29969"/>
        <dbReference type="ChEBI" id="CHEBI:64479"/>
        <dbReference type="ChEBI" id="CHEBI:78463"/>
        <dbReference type="ChEBI" id="CHEBI:78809"/>
        <dbReference type="EC" id="2.3.1.181"/>
    </reaction>
</comment>
<dbReference type="RefSeq" id="WP_142111197.1">
    <property type="nucleotide sequence ID" value="NZ_BAAATB010000008.1"/>
</dbReference>
<dbReference type="OrthoDB" id="9787061at2"/>
<dbReference type="PANTHER" id="PTHR10993:SF7">
    <property type="entry name" value="LIPOYLTRANSFERASE 2, MITOCHONDRIAL-RELATED"/>
    <property type="match status" value="1"/>
</dbReference>
<evidence type="ECO:0000256" key="8">
    <source>
        <dbReference type="PIRSR" id="PIRSR016262-2"/>
    </source>
</evidence>
<evidence type="ECO:0000256" key="6">
    <source>
        <dbReference type="PIRNR" id="PIRNR016262"/>
    </source>
</evidence>
<dbReference type="InterPro" id="IPR004143">
    <property type="entry name" value="BPL_LPL_catalytic"/>
</dbReference>
<dbReference type="PANTHER" id="PTHR10993">
    <property type="entry name" value="OCTANOYLTRANSFERASE"/>
    <property type="match status" value="1"/>
</dbReference>
<dbReference type="NCBIfam" id="TIGR00214">
    <property type="entry name" value="lipB"/>
    <property type="match status" value="1"/>
</dbReference>
<keyword evidence="3 5" id="KW-0012">Acyltransferase</keyword>
<dbReference type="EMBL" id="VFNV01000001">
    <property type="protein sequence ID" value="TQK75852.1"/>
    <property type="molecule type" value="Genomic_DNA"/>
</dbReference>
<evidence type="ECO:0000256" key="9">
    <source>
        <dbReference type="PIRSR" id="PIRSR016262-3"/>
    </source>
</evidence>
<evidence type="ECO:0000256" key="3">
    <source>
        <dbReference type="ARBA" id="ARBA00023315"/>
    </source>
</evidence>
<protein>
    <recommendedName>
        <fullName evidence="5 6">Octanoyltransferase</fullName>
        <ecNumber evidence="5 6">2.3.1.181</ecNumber>
    </recommendedName>
    <alternativeName>
        <fullName evidence="5">Lipoate-protein ligase B</fullName>
    </alternativeName>
    <alternativeName>
        <fullName evidence="5">Lipoyl/octanoyl transferase</fullName>
    </alternativeName>
    <alternativeName>
        <fullName evidence="5">Octanoyl-[acyl-carrier-protein]-protein N-octanoyltransferase</fullName>
    </alternativeName>
</protein>
<dbReference type="PROSITE" id="PS01313">
    <property type="entry name" value="LIPB"/>
    <property type="match status" value="1"/>
</dbReference>
<keyword evidence="12" id="KW-1185">Reference proteome</keyword>
<comment type="miscellaneous">
    <text evidence="5">In the reaction, the free carboxyl group of octanoic acid is attached via an amide linkage to the epsilon-amino group of a specific lysine residue of lipoyl domains of lipoate-dependent enzymes.</text>
</comment>
<comment type="caution">
    <text evidence="11">The sequence shown here is derived from an EMBL/GenBank/DDBJ whole genome shotgun (WGS) entry which is preliminary data.</text>
</comment>
<evidence type="ECO:0000313" key="12">
    <source>
        <dbReference type="Proteomes" id="UP000316181"/>
    </source>
</evidence>
<feature type="binding site" evidence="5 8">
    <location>
        <begin position="141"/>
        <end position="143"/>
    </location>
    <ligand>
        <name>substrate</name>
    </ligand>
</feature>
<evidence type="ECO:0000256" key="7">
    <source>
        <dbReference type="PIRSR" id="PIRSR016262-1"/>
    </source>
</evidence>
<dbReference type="Proteomes" id="UP000316181">
    <property type="component" value="Unassembled WGS sequence"/>
</dbReference>
<dbReference type="Gene3D" id="3.30.930.10">
    <property type="entry name" value="Bira Bifunctional Protein, Domain 2"/>
    <property type="match status" value="1"/>
</dbReference>
<keyword evidence="5" id="KW-0963">Cytoplasm</keyword>
<reference evidence="11 12" key="1">
    <citation type="submission" date="2019-06" db="EMBL/GenBank/DDBJ databases">
        <title>Sequencing the genomes of 1000 actinobacteria strains.</title>
        <authorList>
            <person name="Klenk H.-P."/>
        </authorList>
    </citation>
    <scope>NUCLEOTIDE SEQUENCE [LARGE SCALE GENOMIC DNA]</scope>
    <source>
        <strain evidence="11 12">DSM 10596</strain>
    </source>
</reference>
<comment type="function">
    <text evidence="4 5 6">Catalyzes the transfer of endogenously produced octanoic acid from octanoyl-acyl-carrier-protein onto the lipoyl domains of lipoate-dependent enzymes. Lipoyl-ACP can also act as a substrate although octanoyl-ACP is likely to be the physiological substrate.</text>
</comment>
<evidence type="ECO:0000256" key="5">
    <source>
        <dbReference type="HAMAP-Rule" id="MF_00013"/>
    </source>
</evidence>
<feature type="domain" description="BPL/LPL catalytic" evidence="10">
    <location>
        <begin position="31"/>
        <end position="211"/>
    </location>
</feature>
<comment type="pathway">
    <text evidence="1 5 6">Protein modification; protein lipoylation via endogenous pathway; protein N(6)-(lipoyl)lysine from octanoyl-[acyl-carrier-protein]: step 1/2.</text>
</comment>
<organism evidence="11 12">
    <name type="scientific">Rarobacter incanus</name>
    <dbReference type="NCBI Taxonomy" id="153494"/>
    <lineage>
        <taxon>Bacteria</taxon>
        <taxon>Bacillati</taxon>
        <taxon>Actinomycetota</taxon>
        <taxon>Actinomycetes</taxon>
        <taxon>Micrococcales</taxon>
        <taxon>Rarobacteraceae</taxon>
        <taxon>Rarobacter</taxon>
    </lineage>
</organism>
<dbReference type="PROSITE" id="PS51733">
    <property type="entry name" value="BPL_LPL_CATALYTIC"/>
    <property type="match status" value="1"/>
</dbReference>
<accession>A0A542SMJ9</accession>
<dbReference type="Pfam" id="PF21948">
    <property type="entry name" value="LplA-B_cat"/>
    <property type="match status" value="1"/>
</dbReference>
<dbReference type="PIRSF" id="PIRSF016262">
    <property type="entry name" value="LPLase"/>
    <property type="match status" value="1"/>
</dbReference>
<dbReference type="CDD" id="cd16444">
    <property type="entry name" value="LipB"/>
    <property type="match status" value="1"/>
</dbReference>
<feature type="binding site" evidence="5 8">
    <location>
        <begin position="69"/>
        <end position="76"/>
    </location>
    <ligand>
        <name>substrate</name>
    </ligand>
</feature>
<dbReference type="SUPFAM" id="SSF55681">
    <property type="entry name" value="Class II aaRS and biotin synthetases"/>
    <property type="match status" value="1"/>
</dbReference>
<dbReference type="UniPathway" id="UPA00538">
    <property type="reaction ID" value="UER00592"/>
</dbReference>
<dbReference type="NCBIfam" id="NF010925">
    <property type="entry name" value="PRK14345.1"/>
    <property type="match status" value="1"/>
</dbReference>
<dbReference type="GO" id="GO:0009249">
    <property type="term" value="P:protein lipoylation"/>
    <property type="evidence" value="ECO:0007669"/>
    <property type="project" value="InterPro"/>
</dbReference>
<name>A0A542SMJ9_9MICO</name>
<dbReference type="EC" id="2.3.1.181" evidence="5 6"/>
<keyword evidence="2 5" id="KW-0808">Transferase</keyword>
<dbReference type="InterPro" id="IPR020605">
    <property type="entry name" value="Octanoyltransferase_CS"/>
</dbReference>
<dbReference type="InterPro" id="IPR045864">
    <property type="entry name" value="aa-tRNA-synth_II/BPL/LPL"/>
</dbReference>